<name>A0A4Q0NNF2_9FLAO</name>
<dbReference type="EMBL" id="QOVI01000011">
    <property type="protein sequence ID" value="RXG11448.1"/>
    <property type="molecule type" value="Genomic_DNA"/>
</dbReference>
<dbReference type="Proteomes" id="UP000289821">
    <property type="component" value="Unassembled WGS sequence"/>
</dbReference>
<proteinExistence type="predicted"/>
<organism evidence="1 2">
    <name type="scientific">Leeuwenhoekiella aestuarii</name>
    <dbReference type="NCBI Taxonomy" id="2249426"/>
    <lineage>
        <taxon>Bacteria</taxon>
        <taxon>Pseudomonadati</taxon>
        <taxon>Bacteroidota</taxon>
        <taxon>Flavobacteriia</taxon>
        <taxon>Flavobacteriales</taxon>
        <taxon>Flavobacteriaceae</taxon>
        <taxon>Leeuwenhoekiella</taxon>
    </lineage>
</organism>
<evidence type="ECO:0000313" key="1">
    <source>
        <dbReference type="EMBL" id="RXG11448.1"/>
    </source>
</evidence>
<keyword evidence="2" id="KW-1185">Reference proteome</keyword>
<dbReference type="RefSeq" id="WP_201740471.1">
    <property type="nucleotide sequence ID" value="NZ_QOVJ01000011.1"/>
</dbReference>
<reference evidence="1 2" key="1">
    <citation type="submission" date="2018-07" db="EMBL/GenBank/DDBJ databases">
        <title>Leeuwenhoekiella genomics.</title>
        <authorList>
            <person name="Tahon G."/>
            <person name="Willems A."/>
        </authorList>
    </citation>
    <scope>NUCLEOTIDE SEQUENCE [LARGE SCALE GENOMIC DNA]</scope>
    <source>
        <strain evidence="1 2">R-50232</strain>
    </source>
</reference>
<gene>
    <name evidence="1" type="ORF">DSM04_11159</name>
</gene>
<comment type="caution">
    <text evidence="1">The sequence shown here is derived from an EMBL/GenBank/DDBJ whole genome shotgun (WGS) entry which is preliminary data.</text>
</comment>
<protein>
    <submittedName>
        <fullName evidence="1">Uncharacterized protein</fullName>
    </submittedName>
</protein>
<evidence type="ECO:0000313" key="2">
    <source>
        <dbReference type="Proteomes" id="UP000289821"/>
    </source>
</evidence>
<dbReference type="AlphaFoldDB" id="A0A4Q0NNF2"/>
<sequence>MNFIKKLFGKRKKDNVRNFILATLNDKIMPLDRGEIDEDPLEEFLKANGIGEVTGGGTMQLK</sequence>
<accession>A0A4Q0NNF2</accession>